<dbReference type="KEGG" id="pgr:PGTG_00757"/>
<dbReference type="RefSeq" id="XP_003319845.1">
    <property type="nucleotide sequence ID" value="XM_003319797.2"/>
</dbReference>
<name>E3JTU4_PUCGT</name>
<protein>
    <submittedName>
        <fullName evidence="1">Uncharacterized protein</fullName>
    </submittedName>
</protein>
<sequence length="94" mass="10213">MASGGTDDMLSFPIGVIMGHRIGGVGQGAINQSIRSTGRARQEWGLRDTRRCGFQGCQTGRFRVTALGSSRSSISCCRLLFPNHKFVHPGGFWL</sequence>
<reference key="1">
    <citation type="submission" date="2007-01" db="EMBL/GenBank/DDBJ databases">
        <title>The Genome Sequence of Puccinia graminis f. sp. tritici Strain CRL 75-36-700-3.</title>
        <authorList>
            <consortium name="The Broad Institute Genome Sequencing Platform"/>
            <person name="Birren B."/>
            <person name="Lander E."/>
            <person name="Galagan J."/>
            <person name="Nusbaum C."/>
            <person name="Devon K."/>
            <person name="Cuomo C."/>
            <person name="Jaffe D."/>
            <person name="Butler J."/>
            <person name="Alvarez P."/>
            <person name="Gnerre S."/>
            <person name="Grabherr M."/>
            <person name="Mauceli E."/>
            <person name="Brockman W."/>
            <person name="Young S."/>
            <person name="LaButti K."/>
            <person name="Sykes S."/>
            <person name="DeCaprio D."/>
            <person name="Crawford M."/>
            <person name="Koehrsen M."/>
            <person name="Engels R."/>
            <person name="Montgomery P."/>
            <person name="Pearson M."/>
            <person name="Howarth C."/>
            <person name="Larson L."/>
            <person name="White J."/>
            <person name="Zeng Q."/>
            <person name="Kodira C."/>
            <person name="Yandava C."/>
            <person name="Alvarado L."/>
            <person name="O'Leary S."/>
            <person name="Szabo L."/>
            <person name="Dean R."/>
            <person name="Schein J."/>
        </authorList>
    </citation>
    <scope>NUCLEOTIDE SEQUENCE</scope>
    <source>
        <strain>CRL 75-36-700-3</strain>
    </source>
</reference>
<dbReference type="InParanoid" id="E3JTU4"/>
<reference evidence="2" key="2">
    <citation type="journal article" date="2011" name="Proc. Natl. Acad. Sci. U.S.A.">
        <title>Obligate biotrophy features unraveled by the genomic analysis of rust fungi.</title>
        <authorList>
            <person name="Duplessis S."/>
            <person name="Cuomo C.A."/>
            <person name="Lin Y.-C."/>
            <person name="Aerts A."/>
            <person name="Tisserant E."/>
            <person name="Veneault-Fourrey C."/>
            <person name="Joly D.L."/>
            <person name="Hacquard S."/>
            <person name="Amselem J."/>
            <person name="Cantarel B.L."/>
            <person name="Chiu R."/>
            <person name="Coutinho P.M."/>
            <person name="Feau N."/>
            <person name="Field M."/>
            <person name="Frey P."/>
            <person name="Gelhaye E."/>
            <person name="Goldberg J."/>
            <person name="Grabherr M.G."/>
            <person name="Kodira C.D."/>
            <person name="Kohler A."/>
            <person name="Kuees U."/>
            <person name="Lindquist E.A."/>
            <person name="Lucas S.M."/>
            <person name="Mago R."/>
            <person name="Mauceli E."/>
            <person name="Morin E."/>
            <person name="Murat C."/>
            <person name="Pangilinan J.L."/>
            <person name="Park R."/>
            <person name="Pearson M."/>
            <person name="Quesneville H."/>
            <person name="Rouhier N."/>
            <person name="Sakthikumar S."/>
            <person name="Salamov A.A."/>
            <person name="Schmutz J."/>
            <person name="Selles B."/>
            <person name="Shapiro H."/>
            <person name="Tanguay P."/>
            <person name="Tuskan G.A."/>
            <person name="Henrissat B."/>
            <person name="Van de Peer Y."/>
            <person name="Rouze P."/>
            <person name="Ellis J.G."/>
            <person name="Dodds P.N."/>
            <person name="Schein J.E."/>
            <person name="Zhong S."/>
            <person name="Hamelin R.C."/>
            <person name="Grigoriev I.V."/>
            <person name="Szabo L.J."/>
            <person name="Martin F."/>
        </authorList>
    </citation>
    <scope>NUCLEOTIDE SEQUENCE [LARGE SCALE GENOMIC DNA]</scope>
    <source>
        <strain evidence="2">CRL 75-36-700-3 / race SCCL</strain>
    </source>
</reference>
<evidence type="ECO:0000313" key="1">
    <source>
        <dbReference type="EMBL" id="EFP75426.1"/>
    </source>
</evidence>
<keyword evidence="2" id="KW-1185">Reference proteome</keyword>
<dbReference type="Proteomes" id="UP000008783">
    <property type="component" value="Unassembled WGS sequence"/>
</dbReference>
<gene>
    <name evidence="1" type="ORF">PGTG_00757</name>
</gene>
<evidence type="ECO:0000313" key="2">
    <source>
        <dbReference type="Proteomes" id="UP000008783"/>
    </source>
</evidence>
<organism evidence="1 2">
    <name type="scientific">Puccinia graminis f. sp. tritici (strain CRL 75-36-700-3 / race SCCL)</name>
    <name type="common">Black stem rust fungus</name>
    <dbReference type="NCBI Taxonomy" id="418459"/>
    <lineage>
        <taxon>Eukaryota</taxon>
        <taxon>Fungi</taxon>
        <taxon>Dikarya</taxon>
        <taxon>Basidiomycota</taxon>
        <taxon>Pucciniomycotina</taxon>
        <taxon>Pucciniomycetes</taxon>
        <taxon>Pucciniales</taxon>
        <taxon>Pucciniaceae</taxon>
        <taxon>Puccinia</taxon>
    </lineage>
</organism>
<dbReference type="AlphaFoldDB" id="E3JTU4"/>
<dbReference type="EMBL" id="DS178264">
    <property type="protein sequence ID" value="EFP75426.1"/>
    <property type="molecule type" value="Genomic_DNA"/>
</dbReference>
<proteinExistence type="predicted"/>
<dbReference type="GeneID" id="10542973"/>
<accession>E3JTU4</accession>
<dbReference type="VEuPathDB" id="FungiDB:PGTG_00757"/>
<dbReference type="HOGENOM" id="CLU_2387248_0_0_1"/>